<comment type="caution">
    <text evidence="5">The sequence shown here is derived from an EMBL/GenBank/DDBJ whole genome shotgun (WGS) entry which is preliminary data.</text>
</comment>
<dbReference type="AlphaFoldDB" id="B4CXG9"/>
<organism evidence="5 6">
    <name type="scientific">Chthoniobacter flavus Ellin428</name>
    <dbReference type="NCBI Taxonomy" id="497964"/>
    <lineage>
        <taxon>Bacteria</taxon>
        <taxon>Pseudomonadati</taxon>
        <taxon>Verrucomicrobiota</taxon>
        <taxon>Spartobacteria</taxon>
        <taxon>Chthoniobacterales</taxon>
        <taxon>Chthoniobacteraceae</taxon>
        <taxon>Chthoniobacter</taxon>
    </lineage>
</organism>
<dbReference type="InterPro" id="IPR038050">
    <property type="entry name" value="Neuro_actylchol_rec"/>
</dbReference>
<evidence type="ECO:0000313" key="6">
    <source>
        <dbReference type="Proteomes" id="UP000005824"/>
    </source>
</evidence>
<evidence type="ECO:0000313" key="5">
    <source>
        <dbReference type="EMBL" id="EDY20967.1"/>
    </source>
</evidence>
<proteinExistence type="inferred from homology"/>
<protein>
    <submittedName>
        <fullName evidence="5">Extracellular ligand-binding receptor</fullName>
    </submittedName>
</protein>
<accession>B4CXG9</accession>
<dbReference type="Gene3D" id="2.70.170.10">
    <property type="entry name" value="Neurotransmitter-gated ion-channel ligand-binding domain"/>
    <property type="match status" value="1"/>
</dbReference>
<dbReference type="InterPro" id="IPR028081">
    <property type="entry name" value="Leu-bd"/>
</dbReference>
<dbReference type="InterPro" id="IPR036734">
    <property type="entry name" value="Neur_chan_lig-bd_sf"/>
</dbReference>
<dbReference type="InterPro" id="IPR028082">
    <property type="entry name" value="Peripla_BP_I"/>
</dbReference>
<evidence type="ECO:0000256" key="3">
    <source>
        <dbReference type="SAM" id="Phobius"/>
    </source>
</evidence>
<dbReference type="Proteomes" id="UP000005824">
    <property type="component" value="Unassembled WGS sequence"/>
</dbReference>
<dbReference type="InParanoid" id="B4CXG9"/>
<dbReference type="Pfam" id="PF13458">
    <property type="entry name" value="Peripla_BP_6"/>
    <property type="match status" value="1"/>
</dbReference>
<dbReference type="SUPFAM" id="SSF53822">
    <property type="entry name" value="Periplasmic binding protein-like I"/>
    <property type="match status" value="1"/>
</dbReference>
<keyword evidence="3" id="KW-0472">Membrane</keyword>
<keyword evidence="2" id="KW-0732">Signal</keyword>
<dbReference type="PANTHER" id="PTHR47151:SF2">
    <property type="entry name" value="AMINO ACID BINDING PROTEIN"/>
    <property type="match status" value="1"/>
</dbReference>
<reference evidence="5 6" key="1">
    <citation type="journal article" date="2011" name="J. Bacteriol.">
        <title>Genome sequence of Chthoniobacter flavus Ellin428, an aerobic heterotrophic soil bacterium.</title>
        <authorList>
            <person name="Kant R."/>
            <person name="van Passel M.W."/>
            <person name="Palva A."/>
            <person name="Lucas S."/>
            <person name="Lapidus A."/>
            <person name="Glavina Del Rio T."/>
            <person name="Dalin E."/>
            <person name="Tice H."/>
            <person name="Bruce D."/>
            <person name="Goodwin L."/>
            <person name="Pitluck S."/>
            <person name="Larimer F.W."/>
            <person name="Land M.L."/>
            <person name="Hauser L."/>
            <person name="Sangwan P."/>
            <person name="de Vos W.M."/>
            <person name="Janssen P.H."/>
            <person name="Smidt H."/>
        </authorList>
    </citation>
    <scope>NUCLEOTIDE SEQUENCE [LARGE SCALE GENOMIC DNA]</scope>
    <source>
        <strain evidence="5 6">Ellin428</strain>
    </source>
</reference>
<feature type="transmembrane region" description="Helical" evidence="3">
    <location>
        <begin position="683"/>
        <end position="707"/>
    </location>
</feature>
<keyword evidence="3" id="KW-1133">Transmembrane helix</keyword>
<gene>
    <name evidence="5" type="ORF">CfE428DRAFT_1260</name>
</gene>
<dbReference type="EMBL" id="ABVL01000003">
    <property type="protein sequence ID" value="EDY20967.1"/>
    <property type="molecule type" value="Genomic_DNA"/>
</dbReference>
<evidence type="ECO:0000259" key="4">
    <source>
        <dbReference type="Pfam" id="PF13458"/>
    </source>
</evidence>
<keyword evidence="5" id="KW-0675">Receptor</keyword>
<evidence type="ECO:0000256" key="1">
    <source>
        <dbReference type="ARBA" id="ARBA00010062"/>
    </source>
</evidence>
<dbReference type="RefSeq" id="WP_006978586.1">
    <property type="nucleotide sequence ID" value="NZ_ABVL01000003.1"/>
</dbReference>
<feature type="transmembrane region" description="Helical" evidence="3">
    <location>
        <begin position="753"/>
        <end position="769"/>
    </location>
</feature>
<dbReference type="eggNOG" id="COG0683">
    <property type="taxonomic scope" value="Bacteria"/>
</dbReference>
<keyword evidence="3" id="KW-0812">Transmembrane</keyword>
<dbReference type="PANTHER" id="PTHR47151">
    <property type="entry name" value="LEU/ILE/VAL-BINDING ABC TRANSPORTER SUBUNIT"/>
    <property type="match status" value="1"/>
</dbReference>
<dbReference type="STRING" id="497964.CfE428DRAFT_1260"/>
<feature type="transmembrane region" description="Helical" evidence="3">
    <location>
        <begin position="656"/>
        <end position="676"/>
    </location>
</feature>
<comment type="similarity">
    <text evidence="1">Belongs to the leucine-binding protein family.</text>
</comment>
<dbReference type="GO" id="GO:0016020">
    <property type="term" value="C:membrane"/>
    <property type="evidence" value="ECO:0007669"/>
    <property type="project" value="InterPro"/>
</dbReference>
<keyword evidence="6" id="KW-1185">Reference proteome</keyword>
<sequence length="770" mass="84063">MNPRALPSHYLELIRDRFIFLASSPARLWKVKSGRGWPTARPGVLFALLTAAFLGLATFEANGVQKVEIAAALSITGDSSSFGGGSLEGIKAAIDEANRSGFGPRIELKVYDDRSTADGAREVAAKIAASDAVLTLGPAISVASLAAGPIYAKAGLASITTTATSDLITDNPTTFRILFKNSDQGEMLATFLAYVLGLKRAAVMVMDDGYGRTIEKGFRDTAERLGIEANYYILKPGEPMDEAARKAVAESAERPVVLAMLDTEGARLLTILRRLGVKGPFLGGDAFGIENFNSHFADTPEEKQHPGYFCENLYGITPMLLDSANADILAFAERFKQQVGHDPGWLAVAGFDAARLAIETIRKTAAADPGATTSALRTSALHNLLALDKQGSPLPGLLGPFVFDSGRGRQTALRIGRFNHGRFESAPLQIVPVLHPHEAEVESGAVFELRPGNYVRLQQVIYSGLYLNELMWIDQAHFTFGADFYVWLRFAKGAGAEAADPTEIKFPDLSTGHFDREHPVEQREMADGTSYRLWRVQGEFRSPFDLHHYPFDRQSLTLRFYNARAAADRIVYALDESAPDTMDSRSVTPSGVSAEAFRGLSQWKFVSAHQWRQNFVAKSSLGDPLRIGLQNYRELSGHAVTIELQRRSLTTLMKTLLPLWLMTCILYASLYFPPVLVQPKIGVAMTAVLTGMVLLNLVNSQLGAIGYTVAVEYAFYVYFALGLLQIVSVLLSEHLRGLGRTAAADRSDRWTRVLFIGAVVGLIAAAVIYE</sequence>
<dbReference type="GO" id="GO:0005230">
    <property type="term" value="F:extracellular ligand-gated monoatomic ion channel activity"/>
    <property type="evidence" value="ECO:0007669"/>
    <property type="project" value="InterPro"/>
</dbReference>
<name>B4CXG9_9BACT</name>
<evidence type="ECO:0000256" key="2">
    <source>
        <dbReference type="ARBA" id="ARBA00022729"/>
    </source>
</evidence>
<dbReference type="Gene3D" id="3.40.50.2300">
    <property type="match status" value="2"/>
</dbReference>
<feature type="domain" description="Leucine-binding protein" evidence="4">
    <location>
        <begin position="67"/>
        <end position="380"/>
    </location>
</feature>
<feature type="transmembrane region" description="Helical" evidence="3">
    <location>
        <begin position="713"/>
        <end position="732"/>
    </location>
</feature>
<dbReference type="Gene3D" id="1.20.58.390">
    <property type="entry name" value="Neurotransmitter-gated ion-channel transmembrane domain"/>
    <property type="match status" value="1"/>
</dbReference>